<organism evidence="5 6">
    <name type="scientific">Fodinicola feengrottensis</name>
    <dbReference type="NCBI Taxonomy" id="435914"/>
    <lineage>
        <taxon>Bacteria</taxon>
        <taxon>Bacillati</taxon>
        <taxon>Actinomycetota</taxon>
        <taxon>Actinomycetes</taxon>
        <taxon>Mycobacteriales</taxon>
        <taxon>Fodinicola</taxon>
    </lineage>
</organism>
<evidence type="ECO:0000256" key="2">
    <source>
        <dbReference type="ARBA" id="ARBA00023125"/>
    </source>
</evidence>
<dbReference type="Proteomes" id="UP001500618">
    <property type="component" value="Unassembled WGS sequence"/>
</dbReference>
<dbReference type="Gene3D" id="1.10.10.10">
    <property type="entry name" value="Winged helix-like DNA-binding domain superfamily/Winged helix DNA-binding domain"/>
    <property type="match status" value="1"/>
</dbReference>
<dbReference type="InterPro" id="IPR008920">
    <property type="entry name" value="TF_FadR/GntR_C"/>
</dbReference>
<comment type="caution">
    <text evidence="5">The sequence shown here is derived from an EMBL/GenBank/DDBJ whole genome shotgun (WGS) entry which is preliminary data.</text>
</comment>
<proteinExistence type="predicted"/>
<protein>
    <submittedName>
        <fullName evidence="5">GntR family transcriptional regulator</fullName>
    </submittedName>
</protein>
<evidence type="ECO:0000313" key="5">
    <source>
        <dbReference type="EMBL" id="GAA1679118.1"/>
    </source>
</evidence>
<dbReference type="PANTHER" id="PTHR43537:SF24">
    <property type="entry name" value="GLUCONATE OPERON TRANSCRIPTIONAL REPRESSOR"/>
    <property type="match status" value="1"/>
</dbReference>
<name>A0ABN2GZN6_9ACTN</name>
<evidence type="ECO:0000259" key="4">
    <source>
        <dbReference type="PROSITE" id="PS50949"/>
    </source>
</evidence>
<dbReference type="SUPFAM" id="SSF48008">
    <property type="entry name" value="GntR ligand-binding domain-like"/>
    <property type="match status" value="1"/>
</dbReference>
<accession>A0ABN2GZN6</accession>
<dbReference type="InterPro" id="IPR011711">
    <property type="entry name" value="GntR_C"/>
</dbReference>
<dbReference type="SMART" id="SM00895">
    <property type="entry name" value="FCD"/>
    <property type="match status" value="1"/>
</dbReference>
<dbReference type="PANTHER" id="PTHR43537">
    <property type="entry name" value="TRANSCRIPTIONAL REGULATOR, GNTR FAMILY"/>
    <property type="match status" value="1"/>
</dbReference>
<dbReference type="InterPro" id="IPR000524">
    <property type="entry name" value="Tscrpt_reg_HTH_GntR"/>
</dbReference>
<gene>
    <name evidence="5" type="ORF">GCM10009765_30430</name>
</gene>
<keyword evidence="6" id="KW-1185">Reference proteome</keyword>
<keyword evidence="1" id="KW-0805">Transcription regulation</keyword>
<dbReference type="Gene3D" id="1.20.120.530">
    <property type="entry name" value="GntR ligand-binding domain-like"/>
    <property type="match status" value="1"/>
</dbReference>
<keyword evidence="3" id="KW-0804">Transcription</keyword>
<dbReference type="RefSeq" id="WP_344310828.1">
    <property type="nucleotide sequence ID" value="NZ_BAAANY010000009.1"/>
</dbReference>
<sequence length="229" mass="25201">MTSVPADRASVRLPQRNVLSDDVYESVKALIMDHIVEPGARMSIDGLARDLQVSPTPLREALARLESDGLVVKQPLRGYRATPLLTTQELTALYDFRLLIEPWAAAHAAERVNDAGVAALEAEMDSGADVPESGEYDTFKSLTMHDSRFHDLVAQLSGNEPLRLALERTHCHLHTFRLYYSSGIGSQAVAEHRAVVKAIVGGRPEAAEKAMRRHLEKALRRLVVATSTD</sequence>
<evidence type="ECO:0000256" key="3">
    <source>
        <dbReference type="ARBA" id="ARBA00023163"/>
    </source>
</evidence>
<dbReference type="SMART" id="SM00345">
    <property type="entry name" value="HTH_GNTR"/>
    <property type="match status" value="1"/>
</dbReference>
<dbReference type="EMBL" id="BAAANY010000009">
    <property type="protein sequence ID" value="GAA1679118.1"/>
    <property type="molecule type" value="Genomic_DNA"/>
</dbReference>
<dbReference type="Pfam" id="PF00392">
    <property type="entry name" value="GntR"/>
    <property type="match status" value="1"/>
</dbReference>
<dbReference type="Pfam" id="PF07729">
    <property type="entry name" value="FCD"/>
    <property type="match status" value="1"/>
</dbReference>
<reference evidence="5 6" key="1">
    <citation type="journal article" date="2019" name="Int. J. Syst. Evol. Microbiol.">
        <title>The Global Catalogue of Microorganisms (GCM) 10K type strain sequencing project: providing services to taxonomists for standard genome sequencing and annotation.</title>
        <authorList>
            <consortium name="The Broad Institute Genomics Platform"/>
            <consortium name="The Broad Institute Genome Sequencing Center for Infectious Disease"/>
            <person name="Wu L."/>
            <person name="Ma J."/>
        </authorList>
    </citation>
    <scope>NUCLEOTIDE SEQUENCE [LARGE SCALE GENOMIC DNA]</scope>
    <source>
        <strain evidence="5 6">JCM 14718</strain>
    </source>
</reference>
<evidence type="ECO:0000313" key="6">
    <source>
        <dbReference type="Proteomes" id="UP001500618"/>
    </source>
</evidence>
<feature type="domain" description="HTH gntR-type" evidence="4">
    <location>
        <begin position="17"/>
        <end position="84"/>
    </location>
</feature>
<keyword evidence="2" id="KW-0238">DNA-binding</keyword>
<dbReference type="InterPro" id="IPR036390">
    <property type="entry name" value="WH_DNA-bd_sf"/>
</dbReference>
<evidence type="ECO:0000256" key="1">
    <source>
        <dbReference type="ARBA" id="ARBA00023015"/>
    </source>
</evidence>
<dbReference type="SUPFAM" id="SSF46785">
    <property type="entry name" value="Winged helix' DNA-binding domain"/>
    <property type="match status" value="1"/>
</dbReference>
<dbReference type="PROSITE" id="PS50949">
    <property type="entry name" value="HTH_GNTR"/>
    <property type="match status" value="1"/>
</dbReference>
<dbReference type="InterPro" id="IPR036388">
    <property type="entry name" value="WH-like_DNA-bd_sf"/>
</dbReference>